<organism evidence="2 3">
    <name type="scientific">Dendrothele bispora (strain CBS 962.96)</name>
    <dbReference type="NCBI Taxonomy" id="1314807"/>
    <lineage>
        <taxon>Eukaryota</taxon>
        <taxon>Fungi</taxon>
        <taxon>Dikarya</taxon>
        <taxon>Basidiomycota</taxon>
        <taxon>Agaricomycotina</taxon>
        <taxon>Agaricomycetes</taxon>
        <taxon>Agaricomycetidae</taxon>
        <taxon>Agaricales</taxon>
        <taxon>Agaricales incertae sedis</taxon>
        <taxon>Dendrothele</taxon>
    </lineage>
</organism>
<keyword evidence="3" id="KW-1185">Reference proteome</keyword>
<sequence>MHGVGQKKFLQRRRIEKKRIDSTVRKSLSLETLSTASLESIPPFPPSQDPNVKHIPTLVYHGPSLLSKSTTSIPTPPRLKSMLKENLSIQRWTESLPGVDAPGHTPWGDFEDRKVVAWIPEGSMYAFEDFQEALIKARRRGIENAPPQLQLQAQSRRSSSHRNALVFEREITLRSDGKTKRWSVQVPAKSMNPEMVDVMLELRNLNSFFKTSSANEMGFEDDKKIHPPILMVSNSHSAIPVSLESAASLVAPQPPSTLATRRGQQNPPCLNLAVTTEKDPYPGIPTAFRGSPSSHEPTFESANNTRSPMSLQEMIDSLRTQCASLQVNSTCEVLTAEASAEAGLTNVLDTEEEDEWAFAHSLLHRYGQVPTDVPQQRTVPPHDTVPHAQEATICYTEQEHAVASPHSLDHSPSLTTSPPEHSRLSTVSQVSSRASIPLSNSSNAPSPRSILKRCKSVRFAESPLNPEVSTPSPSEKQVPRPFSHNSLGSTTHSTKLVKHSSPLRHTYTPQCNDIPLSTKSLVTAAPSLRAAGRQKPCNVLRLPVPTPSPTALSKPKVALNSGPAPKLPSPPSKPRSRSSSPLSQPPKTANNNTILKTRRALTKPVSLPKTQRRSEVVVGPRVSDVPSSANKENNLKGKPSLTNLASRHTLDENAMRRETTPSSDGQKNRVPVPLRNIFKFK</sequence>
<evidence type="ECO:0000256" key="1">
    <source>
        <dbReference type="SAM" id="MobiDB-lite"/>
    </source>
</evidence>
<evidence type="ECO:0000313" key="2">
    <source>
        <dbReference type="EMBL" id="THV05548.1"/>
    </source>
</evidence>
<feature type="compositionally biased region" description="Polar residues" evidence="1">
    <location>
        <begin position="483"/>
        <end position="494"/>
    </location>
</feature>
<name>A0A4S8MR36_DENBC</name>
<feature type="region of interest" description="Disordered" evidence="1">
    <location>
        <begin position="400"/>
        <end position="450"/>
    </location>
</feature>
<accession>A0A4S8MR36</accession>
<dbReference type="Proteomes" id="UP000297245">
    <property type="component" value="Unassembled WGS sequence"/>
</dbReference>
<feature type="region of interest" description="Disordered" evidence="1">
    <location>
        <begin position="539"/>
        <end position="681"/>
    </location>
</feature>
<reference evidence="2 3" key="1">
    <citation type="journal article" date="2019" name="Nat. Ecol. Evol.">
        <title>Megaphylogeny resolves global patterns of mushroom evolution.</title>
        <authorList>
            <person name="Varga T."/>
            <person name="Krizsan K."/>
            <person name="Foldi C."/>
            <person name="Dima B."/>
            <person name="Sanchez-Garcia M."/>
            <person name="Sanchez-Ramirez S."/>
            <person name="Szollosi G.J."/>
            <person name="Szarkandi J.G."/>
            <person name="Papp V."/>
            <person name="Albert L."/>
            <person name="Andreopoulos W."/>
            <person name="Angelini C."/>
            <person name="Antonin V."/>
            <person name="Barry K.W."/>
            <person name="Bougher N.L."/>
            <person name="Buchanan P."/>
            <person name="Buyck B."/>
            <person name="Bense V."/>
            <person name="Catcheside P."/>
            <person name="Chovatia M."/>
            <person name="Cooper J."/>
            <person name="Damon W."/>
            <person name="Desjardin D."/>
            <person name="Finy P."/>
            <person name="Geml J."/>
            <person name="Haridas S."/>
            <person name="Hughes K."/>
            <person name="Justo A."/>
            <person name="Karasinski D."/>
            <person name="Kautmanova I."/>
            <person name="Kiss B."/>
            <person name="Kocsube S."/>
            <person name="Kotiranta H."/>
            <person name="LaButti K.M."/>
            <person name="Lechner B.E."/>
            <person name="Liimatainen K."/>
            <person name="Lipzen A."/>
            <person name="Lukacs Z."/>
            <person name="Mihaltcheva S."/>
            <person name="Morgado L.N."/>
            <person name="Niskanen T."/>
            <person name="Noordeloos M.E."/>
            <person name="Ohm R.A."/>
            <person name="Ortiz-Santana B."/>
            <person name="Ovrebo C."/>
            <person name="Racz N."/>
            <person name="Riley R."/>
            <person name="Savchenko A."/>
            <person name="Shiryaev A."/>
            <person name="Soop K."/>
            <person name="Spirin V."/>
            <person name="Szebenyi C."/>
            <person name="Tomsovsky M."/>
            <person name="Tulloss R.E."/>
            <person name="Uehling J."/>
            <person name="Grigoriev I.V."/>
            <person name="Vagvolgyi C."/>
            <person name="Papp T."/>
            <person name="Martin F.M."/>
            <person name="Miettinen O."/>
            <person name="Hibbett D.S."/>
            <person name="Nagy L.G."/>
        </authorList>
    </citation>
    <scope>NUCLEOTIDE SEQUENCE [LARGE SCALE GENOMIC DNA]</scope>
    <source>
        <strain evidence="2 3">CBS 962.96</strain>
    </source>
</reference>
<feature type="compositionally biased region" description="Low complexity" evidence="1">
    <location>
        <begin position="577"/>
        <end position="586"/>
    </location>
</feature>
<protein>
    <submittedName>
        <fullName evidence="2">Uncharacterized protein</fullName>
    </submittedName>
</protein>
<gene>
    <name evidence="2" type="ORF">K435DRAFT_892148</name>
</gene>
<dbReference type="EMBL" id="ML179048">
    <property type="protein sequence ID" value="THV05548.1"/>
    <property type="molecule type" value="Genomic_DNA"/>
</dbReference>
<feature type="compositionally biased region" description="Basic and acidic residues" evidence="1">
    <location>
        <begin position="648"/>
        <end position="659"/>
    </location>
</feature>
<feature type="compositionally biased region" description="Polar residues" evidence="1">
    <location>
        <begin position="410"/>
        <end position="446"/>
    </location>
</feature>
<dbReference type="AlphaFoldDB" id="A0A4S8MR36"/>
<evidence type="ECO:0000313" key="3">
    <source>
        <dbReference type="Proteomes" id="UP000297245"/>
    </source>
</evidence>
<proteinExistence type="predicted"/>
<dbReference type="OrthoDB" id="2646484at2759"/>
<feature type="region of interest" description="Disordered" evidence="1">
    <location>
        <begin position="462"/>
        <end position="514"/>
    </location>
</feature>